<feature type="region of interest" description="Disordered" evidence="2">
    <location>
        <begin position="1"/>
        <end position="23"/>
    </location>
</feature>
<dbReference type="SUPFAM" id="SSF56112">
    <property type="entry name" value="Protein kinase-like (PK-like)"/>
    <property type="match status" value="1"/>
</dbReference>
<gene>
    <name evidence="4" type="ORF">E3E12_06590</name>
</gene>
<keyword evidence="4" id="KW-0808">Transferase</keyword>
<dbReference type="InterPro" id="IPR004147">
    <property type="entry name" value="ABC1_dom"/>
</dbReference>
<evidence type="ECO:0000313" key="5">
    <source>
        <dbReference type="Proteomes" id="UP000318709"/>
    </source>
</evidence>
<dbReference type="Proteomes" id="UP000318709">
    <property type="component" value="Chromosome"/>
</dbReference>
<dbReference type="InterPro" id="IPR034646">
    <property type="entry name" value="ADCK3_dom"/>
</dbReference>
<accession>A0A4Y6UCR3</accession>
<evidence type="ECO:0000256" key="1">
    <source>
        <dbReference type="ARBA" id="ARBA00009670"/>
    </source>
</evidence>
<dbReference type="RefSeq" id="WP_141443612.1">
    <property type="nucleotide sequence ID" value="NZ_CP038231.1"/>
</dbReference>
<evidence type="ECO:0000256" key="2">
    <source>
        <dbReference type="SAM" id="MobiDB-lite"/>
    </source>
</evidence>
<reference evidence="4 5" key="1">
    <citation type="submission" date="2019-03" db="EMBL/GenBank/DDBJ databases">
        <title>The complete genome sequence of Swingsia_sp. F3b2 LMG30590(T).</title>
        <authorList>
            <person name="Chua K.-O."/>
            <person name="Chan K.-G."/>
            <person name="See-Too W.-S."/>
        </authorList>
    </citation>
    <scope>NUCLEOTIDE SEQUENCE [LARGE SCALE GENOMIC DNA]</scope>
    <source>
        <strain evidence="4 5">F3b2</strain>
    </source>
</reference>
<feature type="domain" description="ABC1 atypical kinase-like" evidence="3">
    <location>
        <begin position="98"/>
        <end position="341"/>
    </location>
</feature>
<organism evidence="4 5">
    <name type="scientific">Formicincola oecophyllae</name>
    <dbReference type="NCBI Taxonomy" id="2558361"/>
    <lineage>
        <taxon>Bacteria</taxon>
        <taxon>Pseudomonadati</taxon>
        <taxon>Pseudomonadota</taxon>
        <taxon>Alphaproteobacteria</taxon>
        <taxon>Acetobacterales</taxon>
        <taxon>Acetobacteraceae</taxon>
        <taxon>Formicincola</taxon>
    </lineage>
</organism>
<keyword evidence="4" id="KW-0418">Kinase</keyword>
<dbReference type="GO" id="GO:0016301">
    <property type="term" value="F:kinase activity"/>
    <property type="evidence" value="ECO:0007669"/>
    <property type="project" value="UniProtKB-KW"/>
</dbReference>
<dbReference type="PANTHER" id="PTHR10566">
    <property type="entry name" value="CHAPERONE-ACTIVITY OF BC1 COMPLEX CABC1 -RELATED"/>
    <property type="match status" value="1"/>
</dbReference>
<dbReference type="AlphaFoldDB" id="A0A4Y6UCR3"/>
<dbReference type="InterPro" id="IPR011009">
    <property type="entry name" value="Kinase-like_dom_sf"/>
</dbReference>
<dbReference type="OrthoDB" id="9795390at2"/>
<dbReference type="Pfam" id="PF03109">
    <property type="entry name" value="ABC1"/>
    <property type="match status" value="1"/>
</dbReference>
<name>A0A4Y6UCR3_9PROT</name>
<dbReference type="PANTHER" id="PTHR10566:SF113">
    <property type="entry name" value="PROTEIN ACTIVITY OF BC1 COMPLEX KINASE 7, CHLOROPLASTIC"/>
    <property type="match status" value="1"/>
</dbReference>
<comment type="similarity">
    <text evidence="1">Belongs to the protein kinase superfamily. ADCK protein kinase family.</text>
</comment>
<sequence length="472" mass="51504">MSDHHKPAPTPTPSRDKLDESGFLDGMGRLLRSSGAMGGVVARLAGQRLGFETGGAAHAEALKNALGGLKGPLMKGAQLLAAVPGLLPEEYADTLAGLQSNAPPMGWGFVARRMKAELGPEWGRHFSAFGRTAVAAASLGQVHKARLPDGRLVACKLQYPGMDSAVETDLGQLRALLGVYRSFSTTIRQDEVYAELAERMREELDYQREAANLRLYQHMLGTSAQVRVPNPVDDLTTKRLLVMEWVEGSPVGAAFTPDMAQEGRNQVASALFKAWYKPFYHYGVIHGDPHPGNFTLRAGEGGEGPGINLLDLGAIRVFRPRFVHGVVELYRALQEQDGERAYHAYELWGFKGLSRETAAILGEWARFFFKPLLTDRAVTMRESNNPEAARAMLEQVFEGLKRTGGVTLPREFVMLDRSAIGLGSAFLRLDAKLNWHRMFEGLLEGYSLAALERQQAAALQQAGVPGPDAPTA</sequence>
<dbReference type="CDD" id="cd13970">
    <property type="entry name" value="ABC1_ADCK3"/>
    <property type="match status" value="1"/>
</dbReference>
<proteinExistence type="inferred from homology"/>
<protein>
    <submittedName>
        <fullName evidence="4">AarF/ABC1/UbiB kinase family protein</fullName>
    </submittedName>
</protein>
<dbReference type="EMBL" id="CP038231">
    <property type="protein sequence ID" value="QDH13905.1"/>
    <property type="molecule type" value="Genomic_DNA"/>
</dbReference>
<dbReference type="InterPro" id="IPR050154">
    <property type="entry name" value="UbiB_kinase"/>
</dbReference>
<dbReference type="KEGG" id="swf:E3E12_06590"/>
<evidence type="ECO:0000313" key="4">
    <source>
        <dbReference type="EMBL" id="QDH13905.1"/>
    </source>
</evidence>
<evidence type="ECO:0000259" key="3">
    <source>
        <dbReference type="Pfam" id="PF03109"/>
    </source>
</evidence>
<keyword evidence="5" id="KW-1185">Reference proteome</keyword>